<feature type="transmembrane region" description="Helical" evidence="6">
    <location>
        <begin position="238"/>
        <end position="261"/>
    </location>
</feature>
<dbReference type="OrthoDB" id="5348404at2759"/>
<dbReference type="Pfam" id="PF03619">
    <property type="entry name" value="Solute_trans_a"/>
    <property type="match status" value="1"/>
</dbReference>
<feature type="transmembrane region" description="Helical" evidence="6">
    <location>
        <begin position="25"/>
        <end position="46"/>
    </location>
</feature>
<feature type="compositionally biased region" description="Basic residues" evidence="5">
    <location>
        <begin position="391"/>
        <end position="402"/>
    </location>
</feature>
<evidence type="ECO:0000256" key="1">
    <source>
        <dbReference type="ARBA" id="ARBA00004141"/>
    </source>
</evidence>
<keyword evidence="8" id="KW-1185">Reference proteome</keyword>
<organism evidence="7 8">
    <name type="scientific">Cucurbitaria berberidis CBS 394.84</name>
    <dbReference type="NCBI Taxonomy" id="1168544"/>
    <lineage>
        <taxon>Eukaryota</taxon>
        <taxon>Fungi</taxon>
        <taxon>Dikarya</taxon>
        <taxon>Ascomycota</taxon>
        <taxon>Pezizomycotina</taxon>
        <taxon>Dothideomycetes</taxon>
        <taxon>Pleosporomycetidae</taxon>
        <taxon>Pleosporales</taxon>
        <taxon>Pleosporineae</taxon>
        <taxon>Cucurbitariaceae</taxon>
        <taxon>Cucurbitaria</taxon>
    </lineage>
</organism>
<evidence type="ECO:0000256" key="5">
    <source>
        <dbReference type="SAM" id="MobiDB-lite"/>
    </source>
</evidence>
<reference evidence="7" key="1">
    <citation type="submission" date="2020-01" db="EMBL/GenBank/DDBJ databases">
        <authorList>
            <consortium name="DOE Joint Genome Institute"/>
            <person name="Haridas S."/>
            <person name="Albert R."/>
            <person name="Binder M."/>
            <person name="Bloem J."/>
            <person name="Labutti K."/>
            <person name="Salamov A."/>
            <person name="Andreopoulos B."/>
            <person name="Baker S.E."/>
            <person name="Barry K."/>
            <person name="Bills G."/>
            <person name="Bluhm B.H."/>
            <person name="Cannon C."/>
            <person name="Castanera R."/>
            <person name="Culley D.E."/>
            <person name="Daum C."/>
            <person name="Ezra D."/>
            <person name="Gonzalez J.B."/>
            <person name="Henrissat B."/>
            <person name="Kuo A."/>
            <person name="Liang C."/>
            <person name="Lipzen A."/>
            <person name="Lutzoni F."/>
            <person name="Magnuson J."/>
            <person name="Mondo S."/>
            <person name="Nolan M."/>
            <person name="Ohm R."/>
            <person name="Pangilinan J."/>
            <person name="Park H.-J."/>
            <person name="Ramirez L."/>
            <person name="Alfaro M."/>
            <person name="Sun H."/>
            <person name="Tritt A."/>
            <person name="Yoshinaga Y."/>
            <person name="Zwiers L.-H."/>
            <person name="Turgeon B.G."/>
            <person name="Goodwin S.B."/>
            <person name="Spatafora J.W."/>
            <person name="Crous P.W."/>
            <person name="Grigoriev I.V."/>
        </authorList>
    </citation>
    <scope>NUCLEOTIDE SEQUENCE</scope>
    <source>
        <strain evidence="7">CBS 394.84</strain>
    </source>
</reference>
<name>A0A9P4GL47_9PLEO</name>
<dbReference type="AlphaFoldDB" id="A0A9P4GL47"/>
<comment type="subcellular location">
    <subcellularLocation>
        <location evidence="1">Membrane</location>
        <topology evidence="1">Multi-pass membrane protein</topology>
    </subcellularLocation>
</comment>
<accession>A0A9P4GL47</accession>
<evidence type="ECO:0000256" key="6">
    <source>
        <dbReference type="SAM" id="Phobius"/>
    </source>
</evidence>
<evidence type="ECO:0000256" key="2">
    <source>
        <dbReference type="ARBA" id="ARBA00022692"/>
    </source>
</evidence>
<keyword evidence="2 6" id="KW-0812">Transmembrane</keyword>
<gene>
    <name evidence="7" type="ORF">K460DRAFT_332453</name>
</gene>
<dbReference type="PANTHER" id="PTHR23423">
    <property type="entry name" value="ORGANIC SOLUTE TRANSPORTER-RELATED"/>
    <property type="match status" value="1"/>
</dbReference>
<sequence>MAKCENERFERELILEDALPNETTFHLLALNLCCGFACLAIALSVWHILRHALHYLRPYEQRHIIRILAMIPIYAFTSFLSYVFYQNAIYYERVRDCYEAYAIASFFTLMCHYVAPNLHEQKVYFGNVRPKNWAWPLSWLQKLTGGEDRGWLRKPRSGLTWFNIVYVGIFQYCIIRPLCMIVAVISQSQGKYCQSSTSPRFTSLWVAGFDAISVTIAMYCLVQFYIQLKEDLTPHRPFLKVLSIKLVIFLCFWQNWLISLLTAESGPLKPTNFVAGPDLRIGIPCILTCVEMAFFAVLHRWAFPWKPYDIERVPRHRRQHYACGPNAALLEAIYPWDYAKAAARGFRWLFHGRRFRKDDPSYQTEPNFGMKQELAARTRPGARTDPGHTESKKRKHMERKTA</sequence>
<feature type="transmembrane region" description="Helical" evidence="6">
    <location>
        <begin position="159"/>
        <end position="185"/>
    </location>
</feature>
<evidence type="ECO:0000256" key="3">
    <source>
        <dbReference type="ARBA" id="ARBA00022989"/>
    </source>
</evidence>
<evidence type="ECO:0000256" key="4">
    <source>
        <dbReference type="ARBA" id="ARBA00023136"/>
    </source>
</evidence>
<evidence type="ECO:0000313" key="8">
    <source>
        <dbReference type="Proteomes" id="UP000800039"/>
    </source>
</evidence>
<dbReference type="SMART" id="SM01417">
    <property type="entry name" value="Solute_trans_a"/>
    <property type="match status" value="1"/>
</dbReference>
<dbReference type="InterPro" id="IPR005178">
    <property type="entry name" value="Ostalpha/TMEM184C"/>
</dbReference>
<evidence type="ECO:0000313" key="7">
    <source>
        <dbReference type="EMBL" id="KAF1847454.1"/>
    </source>
</evidence>
<dbReference type="GO" id="GO:0016020">
    <property type="term" value="C:membrane"/>
    <property type="evidence" value="ECO:0007669"/>
    <property type="project" value="UniProtKB-SubCell"/>
</dbReference>
<feature type="transmembrane region" description="Helical" evidence="6">
    <location>
        <begin position="205"/>
        <end position="226"/>
    </location>
</feature>
<dbReference type="Proteomes" id="UP000800039">
    <property type="component" value="Unassembled WGS sequence"/>
</dbReference>
<comment type="caution">
    <text evidence="7">The sequence shown here is derived from an EMBL/GenBank/DDBJ whole genome shotgun (WGS) entry which is preliminary data.</text>
</comment>
<dbReference type="RefSeq" id="XP_040790017.1">
    <property type="nucleotide sequence ID" value="XM_040930841.1"/>
</dbReference>
<proteinExistence type="predicted"/>
<keyword evidence="3 6" id="KW-1133">Transmembrane helix</keyword>
<feature type="region of interest" description="Disordered" evidence="5">
    <location>
        <begin position="360"/>
        <end position="402"/>
    </location>
</feature>
<keyword evidence="4 6" id="KW-0472">Membrane</keyword>
<dbReference type="GeneID" id="63848093"/>
<feature type="transmembrane region" description="Helical" evidence="6">
    <location>
        <begin position="281"/>
        <end position="303"/>
    </location>
</feature>
<feature type="transmembrane region" description="Helical" evidence="6">
    <location>
        <begin position="67"/>
        <end position="86"/>
    </location>
</feature>
<protein>
    <submittedName>
        <fullName evidence="7">DUF300-domain-containing protein</fullName>
    </submittedName>
</protein>
<dbReference type="EMBL" id="ML976615">
    <property type="protein sequence ID" value="KAF1847454.1"/>
    <property type="molecule type" value="Genomic_DNA"/>
</dbReference>